<protein>
    <submittedName>
        <fullName evidence="2">Uncharacterized protein</fullName>
    </submittedName>
</protein>
<feature type="compositionally biased region" description="Acidic residues" evidence="1">
    <location>
        <begin position="222"/>
        <end position="241"/>
    </location>
</feature>
<proteinExistence type="predicted"/>
<reference evidence="2 3" key="1">
    <citation type="submission" date="2022-01" db="EMBL/GenBank/DDBJ databases">
        <authorList>
            <person name="Xiong W."/>
            <person name="Schranz E."/>
        </authorList>
    </citation>
    <scope>NUCLEOTIDE SEQUENCE [LARGE SCALE GENOMIC DNA]</scope>
</reference>
<evidence type="ECO:0000256" key="1">
    <source>
        <dbReference type="SAM" id="MobiDB-lite"/>
    </source>
</evidence>
<gene>
    <name evidence="2" type="ORF">LVIROSA_LOCUS19130</name>
</gene>
<organism evidence="2 3">
    <name type="scientific">Lactuca virosa</name>
    <dbReference type="NCBI Taxonomy" id="75947"/>
    <lineage>
        <taxon>Eukaryota</taxon>
        <taxon>Viridiplantae</taxon>
        <taxon>Streptophyta</taxon>
        <taxon>Embryophyta</taxon>
        <taxon>Tracheophyta</taxon>
        <taxon>Spermatophyta</taxon>
        <taxon>Magnoliopsida</taxon>
        <taxon>eudicotyledons</taxon>
        <taxon>Gunneridae</taxon>
        <taxon>Pentapetalae</taxon>
        <taxon>asterids</taxon>
        <taxon>campanulids</taxon>
        <taxon>Asterales</taxon>
        <taxon>Asteraceae</taxon>
        <taxon>Cichorioideae</taxon>
        <taxon>Cichorieae</taxon>
        <taxon>Lactucinae</taxon>
        <taxon>Lactuca</taxon>
    </lineage>
</organism>
<dbReference type="InterPro" id="IPR004855">
    <property type="entry name" value="TFIIA_asu/bsu"/>
</dbReference>
<dbReference type="Gene3D" id="1.10.287.100">
    <property type="match status" value="1"/>
</dbReference>
<accession>A0AAU9N1K6</accession>
<dbReference type="GO" id="GO:0006367">
    <property type="term" value="P:transcription initiation at RNA polymerase II promoter"/>
    <property type="evidence" value="ECO:0007669"/>
    <property type="project" value="InterPro"/>
</dbReference>
<dbReference type="AlphaFoldDB" id="A0AAU9N1K6"/>
<dbReference type="GO" id="GO:0005672">
    <property type="term" value="C:transcription factor TFIIA complex"/>
    <property type="evidence" value="ECO:0007669"/>
    <property type="project" value="InterPro"/>
</dbReference>
<evidence type="ECO:0000313" key="2">
    <source>
        <dbReference type="EMBL" id="CAH1432485.1"/>
    </source>
</evidence>
<feature type="compositionally biased region" description="Polar residues" evidence="1">
    <location>
        <begin position="122"/>
        <end position="132"/>
    </location>
</feature>
<feature type="compositionally biased region" description="Polar residues" evidence="1">
    <location>
        <begin position="211"/>
        <end position="220"/>
    </location>
</feature>
<evidence type="ECO:0000313" key="3">
    <source>
        <dbReference type="Proteomes" id="UP001157418"/>
    </source>
</evidence>
<dbReference type="SMART" id="SM01371">
    <property type="entry name" value="TFIIA"/>
    <property type="match status" value="1"/>
</dbReference>
<keyword evidence="3" id="KW-1185">Reference proteome</keyword>
<name>A0AAU9N1K6_9ASTR</name>
<dbReference type="Proteomes" id="UP001157418">
    <property type="component" value="Unassembled WGS sequence"/>
</dbReference>
<dbReference type="PANTHER" id="PTHR12694">
    <property type="entry name" value="TRANSCRIPTION INITIATION FACTOR IIA SUBUNIT 1"/>
    <property type="match status" value="1"/>
</dbReference>
<dbReference type="EMBL" id="CAKMRJ010003334">
    <property type="protein sequence ID" value="CAH1432485.1"/>
    <property type="molecule type" value="Genomic_DNA"/>
</dbReference>
<feature type="region of interest" description="Disordered" evidence="1">
    <location>
        <begin position="121"/>
        <end position="150"/>
    </location>
</feature>
<comment type="caution">
    <text evidence="2">The sequence shown here is derived from an EMBL/GenBank/DDBJ whole genome shotgun (WGS) entry which is preliminary data.</text>
</comment>
<sequence>MATSSTSTGYVQVIEDVINNIIEEFINNGGPGEVILTEFQGMMQVGAILVPIDRSSMKLTTPVIPTNHVHDLNVPYEDLEEYETPNIDLLFPPTPMQTPFPSQTPIPGTTLTPLPSSLDSSHNIPTEGTPMNPNDYPPVNNSGASESRVRRPSPYMVERGAASQPTTQDFFLSFGKRKREYFPSQYLQGGHIPQQDRAGDLITNNSELQVPTPTMVNQNDVVDGDEEEPLNENDDDLDDVDHGDEVNTYHLIMAQFIKV</sequence>
<feature type="region of interest" description="Disordered" evidence="1">
    <location>
        <begin position="211"/>
        <end position="241"/>
    </location>
</feature>
<dbReference type="PANTHER" id="PTHR12694:SF8">
    <property type="entry name" value="TRANSCRIPTION INITIATION FACTOR IIA SUBUNIT 1"/>
    <property type="match status" value="1"/>
</dbReference>